<accession>B0MRX6</accession>
<gene>
    <name evidence="1" type="ORF">EUBSIR_02612</name>
</gene>
<reference evidence="1" key="1">
    <citation type="submission" date="2007-10" db="EMBL/GenBank/DDBJ databases">
        <authorList>
            <person name="Fulton L."/>
            <person name="Clifton S."/>
            <person name="Fulton B."/>
            <person name="Xu J."/>
            <person name="Minx P."/>
            <person name="Pepin K.H."/>
            <person name="Johnson M."/>
            <person name="Thiruvilangam P."/>
            <person name="Bhonagiri V."/>
            <person name="Nash W.E."/>
            <person name="Mardis E.R."/>
            <person name="Wilson R.K."/>
        </authorList>
    </citation>
    <scope>NUCLEOTIDE SEQUENCE [LARGE SCALE GENOMIC DNA]</scope>
    <source>
        <strain evidence="1">DSM 15702</strain>
    </source>
</reference>
<evidence type="ECO:0000313" key="1">
    <source>
        <dbReference type="EMBL" id="EDR99544.1"/>
    </source>
</evidence>
<sequence length="49" mass="5593">MGKAVACRRDINLSPLGELQYENDLYADSIYQRLIDGLRNSECEYGHTT</sequence>
<comment type="caution">
    <text evidence="1">The sequence shown here is derived from an EMBL/GenBank/DDBJ whole genome shotgun (WGS) entry which is preliminary data.</text>
</comment>
<dbReference type="EMBL" id="ABCA03000055">
    <property type="protein sequence ID" value="EDR99544.1"/>
    <property type="molecule type" value="Genomic_DNA"/>
</dbReference>
<keyword evidence="2" id="KW-1185">Reference proteome</keyword>
<proteinExistence type="predicted"/>
<organism evidence="1 2">
    <name type="scientific">[Eubacterium] siraeum DSM 15702</name>
    <dbReference type="NCBI Taxonomy" id="428128"/>
    <lineage>
        <taxon>Bacteria</taxon>
        <taxon>Bacillati</taxon>
        <taxon>Bacillota</taxon>
        <taxon>Clostridia</taxon>
        <taxon>Eubacteriales</taxon>
        <taxon>Oscillospiraceae</taxon>
        <taxon>Oscillospiraceae incertae sedis</taxon>
    </lineage>
</organism>
<reference evidence="1" key="2">
    <citation type="submission" date="2014-06" db="EMBL/GenBank/DDBJ databases">
        <title>Draft genome sequence of Eubacterium siraeum (DSM 15702).</title>
        <authorList>
            <person name="Sudarsanam P."/>
            <person name="Ley R."/>
            <person name="Guruge J."/>
            <person name="Turnbaugh P.J."/>
            <person name="Mahowald M."/>
            <person name="Liep D."/>
            <person name="Gordon J."/>
        </authorList>
    </citation>
    <scope>NUCLEOTIDE SEQUENCE</scope>
    <source>
        <strain evidence="1">DSM 15702</strain>
    </source>
</reference>
<evidence type="ECO:0000313" key="2">
    <source>
        <dbReference type="Proteomes" id="UP000005326"/>
    </source>
</evidence>
<dbReference type="Proteomes" id="UP000005326">
    <property type="component" value="Unassembled WGS sequence"/>
</dbReference>
<protein>
    <submittedName>
        <fullName evidence="1">Uncharacterized protein</fullName>
    </submittedName>
</protein>
<dbReference type="AlphaFoldDB" id="B0MRX6"/>
<name>B0MRX6_9FIRM</name>